<dbReference type="Proteomes" id="UP000054196">
    <property type="component" value="Unassembled WGS sequence"/>
</dbReference>
<feature type="region of interest" description="Disordered" evidence="1">
    <location>
        <begin position="41"/>
        <end position="100"/>
    </location>
</feature>
<gene>
    <name evidence="3" type="ORF">PUNSTDRAFT_55205</name>
</gene>
<evidence type="ECO:0000313" key="3">
    <source>
        <dbReference type="EMBL" id="EIN04845.1"/>
    </source>
</evidence>
<keyword evidence="2" id="KW-0472">Membrane</keyword>
<keyword evidence="2" id="KW-0812">Transmembrane</keyword>
<name>R7S370_PUNST</name>
<keyword evidence="4" id="KW-1185">Reference proteome</keyword>
<dbReference type="AlphaFoldDB" id="R7S370"/>
<evidence type="ECO:0000256" key="2">
    <source>
        <dbReference type="SAM" id="Phobius"/>
    </source>
</evidence>
<evidence type="ECO:0000256" key="1">
    <source>
        <dbReference type="SAM" id="MobiDB-lite"/>
    </source>
</evidence>
<feature type="compositionally biased region" description="Acidic residues" evidence="1">
    <location>
        <begin position="64"/>
        <end position="73"/>
    </location>
</feature>
<dbReference type="RefSeq" id="XP_007387768.1">
    <property type="nucleotide sequence ID" value="XM_007387706.1"/>
</dbReference>
<organism evidence="3 4">
    <name type="scientific">Punctularia strigosozonata (strain HHB-11173)</name>
    <name type="common">White-rot fungus</name>
    <dbReference type="NCBI Taxonomy" id="741275"/>
    <lineage>
        <taxon>Eukaryota</taxon>
        <taxon>Fungi</taxon>
        <taxon>Dikarya</taxon>
        <taxon>Basidiomycota</taxon>
        <taxon>Agaricomycotina</taxon>
        <taxon>Agaricomycetes</taxon>
        <taxon>Corticiales</taxon>
        <taxon>Punctulariaceae</taxon>
        <taxon>Punctularia</taxon>
    </lineage>
</organism>
<dbReference type="KEGG" id="psq:PUNSTDRAFT_55205"/>
<accession>R7S370</accession>
<evidence type="ECO:0000313" key="4">
    <source>
        <dbReference type="Proteomes" id="UP000054196"/>
    </source>
</evidence>
<proteinExistence type="predicted"/>
<dbReference type="EMBL" id="JH687552">
    <property type="protein sequence ID" value="EIN04845.1"/>
    <property type="molecule type" value="Genomic_DNA"/>
</dbReference>
<dbReference type="OrthoDB" id="3358294at2759"/>
<sequence>MSAFTCSSSQIIHGYWTKSKTQEQIRDNDVLVTAVREASAPEATLASPAPAHVTSSARSHPQDQELDGTDAVDDFFGFTRTTRPRPLSSTSDLPPPYPTQGDLPAYSIEEQHEPVTLAMHLFKYGFLFPPFWIIGTIVLFCSLNAPADWHSEKTDLERQQLLTDIRVAERRWAKRCAYALIALTFFVIIAVIIALAVLKWSS</sequence>
<feature type="compositionally biased region" description="Low complexity" evidence="1">
    <location>
        <begin position="79"/>
        <end position="91"/>
    </location>
</feature>
<dbReference type="OMA" id="WAKRCLV"/>
<dbReference type="HOGENOM" id="CLU_103448_0_0_1"/>
<dbReference type="GeneID" id="18883943"/>
<dbReference type="eggNOG" id="ENOG502SU7X">
    <property type="taxonomic scope" value="Eukaryota"/>
</dbReference>
<protein>
    <submittedName>
        <fullName evidence="3">Uncharacterized protein</fullName>
    </submittedName>
</protein>
<feature type="transmembrane region" description="Helical" evidence="2">
    <location>
        <begin position="176"/>
        <end position="198"/>
    </location>
</feature>
<reference evidence="4" key="1">
    <citation type="journal article" date="2012" name="Science">
        <title>The Paleozoic origin of enzymatic lignin decomposition reconstructed from 31 fungal genomes.</title>
        <authorList>
            <person name="Floudas D."/>
            <person name="Binder M."/>
            <person name="Riley R."/>
            <person name="Barry K."/>
            <person name="Blanchette R.A."/>
            <person name="Henrissat B."/>
            <person name="Martinez A.T."/>
            <person name="Otillar R."/>
            <person name="Spatafora J.W."/>
            <person name="Yadav J.S."/>
            <person name="Aerts A."/>
            <person name="Benoit I."/>
            <person name="Boyd A."/>
            <person name="Carlson A."/>
            <person name="Copeland A."/>
            <person name="Coutinho P.M."/>
            <person name="de Vries R.P."/>
            <person name="Ferreira P."/>
            <person name="Findley K."/>
            <person name="Foster B."/>
            <person name="Gaskell J."/>
            <person name="Glotzer D."/>
            <person name="Gorecki P."/>
            <person name="Heitman J."/>
            <person name="Hesse C."/>
            <person name="Hori C."/>
            <person name="Igarashi K."/>
            <person name="Jurgens J.A."/>
            <person name="Kallen N."/>
            <person name="Kersten P."/>
            <person name="Kohler A."/>
            <person name="Kuees U."/>
            <person name="Kumar T.K.A."/>
            <person name="Kuo A."/>
            <person name="LaButti K."/>
            <person name="Larrondo L.F."/>
            <person name="Lindquist E."/>
            <person name="Ling A."/>
            <person name="Lombard V."/>
            <person name="Lucas S."/>
            <person name="Lundell T."/>
            <person name="Martin R."/>
            <person name="McLaughlin D.J."/>
            <person name="Morgenstern I."/>
            <person name="Morin E."/>
            <person name="Murat C."/>
            <person name="Nagy L.G."/>
            <person name="Nolan M."/>
            <person name="Ohm R.A."/>
            <person name="Patyshakuliyeva A."/>
            <person name="Rokas A."/>
            <person name="Ruiz-Duenas F.J."/>
            <person name="Sabat G."/>
            <person name="Salamov A."/>
            <person name="Samejima M."/>
            <person name="Schmutz J."/>
            <person name="Slot J.C."/>
            <person name="St John F."/>
            <person name="Stenlid J."/>
            <person name="Sun H."/>
            <person name="Sun S."/>
            <person name="Syed K."/>
            <person name="Tsang A."/>
            <person name="Wiebenga A."/>
            <person name="Young D."/>
            <person name="Pisabarro A."/>
            <person name="Eastwood D.C."/>
            <person name="Martin F."/>
            <person name="Cullen D."/>
            <person name="Grigoriev I.V."/>
            <person name="Hibbett D.S."/>
        </authorList>
    </citation>
    <scope>NUCLEOTIDE SEQUENCE [LARGE SCALE GENOMIC DNA]</scope>
    <source>
        <strain evidence="4">HHB-11173 SS5</strain>
    </source>
</reference>
<feature type="transmembrane region" description="Helical" evidence="2">
    <location>
        <begin position="124"/>
        <end position="143"/>
    </location>
</feature>
<keyword evidence="2" id="KW-1133">Transmembrane helix</keyword>